<dbReference type="GO" id="GO:0000166">
    <property type="term" value="F:nucleotide binding"/>
    <property type="evidence" value="ECO:0007669"/>
    <property type="project" value="InterPro"/>
</dbReference>
<organism evidence="5">
    <name type="scientific">marine metagenome</name>
    <dbReference type="NCBI Taxonomy" id="408172"/>
    <lineage>
        <taxon>unclassified sequences</taxon>
        <taxon>metagenomes</taxon>
        <taxon>ecological metagenomes</taxon>
    </lineage>
</organism>
<evidence type="ECO:0000259" key="4">
    <source>
        <dbReference type="Pfam" id="PF22725"/>
    </source>
</evidence>
<dbReference type="Pfam" id="PF22725">
    <property type="entry name" value="GFO_IDH_MocA_C3"/>
    <property type="match status" value="1"/>
</dbReference>
<dbReference type="Pfam" id="PF01408">
    <property type="entry name" value="GFO_IDH_MocA"/>
    <property type="match status" value="1"/>
</dbReference>
<dbReference type="GO" id="GO:0016491">
    <property type="term" value="F:oxidoreductase activity"/>
    <property type="evidence" value="ECO:0007669"/>
    <property type="project" value="UniProtKB-KW"/>
</dbReference>
<evidence type="ECO:0000256" key="2">
    <source>
        <dbReference type="ARBA" id="ARBA00023002"/>
    </source>
</evidence>
<feature type="domain" description="GFO/IDH/MocA-like oxidoreductase" evidence="4">
    <location>
        <begin position="133"/>
        <end position="248"/>
    </location>
</feature>
<dbReference type="InterPro" id="IPR055170">
    <property type="entry name" value="GFO_IDH_MocA-like_dom"/>
</dbReference>
<dbReference type="InterPro" id="IPR000683">
    <property type="entry name" value="Gfo/Idh/MocA-like_OxRdtase_N"/>
</dbReference>
<feature type="non-terminal residue" evidence="5">
    <location>
        <position position="1"/>
    </location>
</feature>
<keyword evidence="2" id="KW-0560">Oxidoreductase</keyword>
<dbReference type="InterPro" id="IPR036291">
    <property type="entry name" value="NAD(P)-bd_dom_sf"/>
</dbReference>
<dbReference type="Gene3D" id="3.40.50.720">
    <property type="entry name" value="NAD(P)-binding Rossmann-like Domain"/>
    <property type="match status" value="1"/>
</dbReference>
<accession>A0A382MAR3</accession>
<comment type="similarity">
    <text evidence="1">Belongs to the Gfo/Idh/MocA family.</text>
</comment>
<evidence type="ECO:0000259" key="3">
    <source>
        <dbReference type="Pfam" id="PF01408"/>
    </source>
</evidence>
<sequence length="327" mass="35435">VTEPIRWGILGTGNIAHQFARGLADTPDATLVAVGSRSIDTANTFADEFDVERRHPTYEELADDDGVDAVYVSTPHPFHRDNSILLLEHSKAVICEKPFTINAGDAKAVIDVARQRDVFLMEAMWTRYLPAVVRARELIAEGAIGDVRLVQADFGFRAGINPEGRLFNLALGGGALLDVGIYVISMASMILGPRPSRVASTTQIGETGVDEQSAFLLQYPGGELAVLSCAVRTGTAVEARVFGTEGSILLHGPFFKCGALTVKRGGEEEHIDLPLEGNGYNYEAAEVGRCLRVGLKESDVMPLDETLVLMELMDSIRAQWGLSYPME</sequence>
<dbReference type="AlphaFoldDB" id="A0A382MAR3"/>
<dbReference type="Gene3D" id="3.30.360.10">
    <property type="entry name" value="Dihydrodipicolinate Reductase, domain 2"/>
    <property type="match status" value="1"/>
</dbReference>
<dbReference type="InterPro" id="IPR050984">
    <property type="entry name" value="Gfo/Idh/MocA_domain"/>
</dbReference>
<reference evidence="5" key="1">
    <citation type="submission" date="2018-05" db="EMBL/GenBank/DDBJ databases">
        <authorList>
            <person name="Lanie J.A."/>
            <person name="Ng W.-L."/>
            <person name="Kazmierczak K.M."/>
            <person name="Andrzejewski T.M."/>
            <person name="Davidsen T.M."/>
            <person name="Wayne K.J."/>
            <person name="Tettelin H."/>
            <person name="Glass J.I."/>
            <person name="Rusch D."/>
            <person name="Podicherti R."/>
            <person name="Tsui H.-C.T."/>
            <person name="Winkler M.E."/>
        </authorList>
    </citation>
    <scope>NUCLEOTIDE SEQUENCE</scope>
</reference>
<dbReference type="PANTHER" id="PTHR22604">
    <property type="entry name" value="OXIDOREDUCTASES"/>
    <property type="match status" value="1"/>
</dbReference>
<name>A0A382MAR3_9ZZZZ</name>
<evidence type="ECO:0000256" key="1">
    <source>
        <dbReference type="ARBA" id="ARBA00010928"/>
    </source>
</evidence>
<evidence type="ECO:0000313" key="5">
    <source>
        <dbReference type="EMBL" id="SVC46073.1"/>
    </source>
</evidence>
<dbReference type="PANTHER" id="PTHR22604:SF105">
    <property type="entry name" value="TRANS-1,2-DIHYDROBENZENE-1,2-DIOL DEHYDROGENASE"/>
    <property type="match status" value="1"/>
</dbReference>
<dbReference type="EMBL" id="UINC01092468">
    <property type="protein sequence ID" value="SVC46073.1"/>
    <property type="molecule type" value="Genomic_DNA"/>
</dbReference>
<protein>
    <recommendedName>
        <fullName evidence="6">Gfo/Idh/MocA-like oxidoreductase N-terminal domain-containing protein</fullName>
    </recommendedName>
</protein>
<dbReference type="SUPFAM" id="SSF55347">
    <property type="entry name" value="Glyceraldehyde-3-phosphate dehydrogenase-like, C-terminal domain"/>
    <property type="match status" value="1"/>
</dbReference>
<proteinExistence type="inferred from homology"/>
<feature type="domain" description="Gfo/Idh/MocA-like oxidoreductase N-terminal" evidence="3">
    <location>
        <begin position="5"/>
        <end position="121"/>
    </location>
</feature>
<gene>
    <name evidence="5" type="ORF">METZ01_LOCUS298927</name>
</gene>
<dbReference type="SUPFAM" id="SSF51735">
    <property type="entry name" value="NAD(P)-binding Rossmann-fold domains"/>
    <property type="match status" value="1"/>
</dbReference>
<evidence type="ECO:0008006" key="6">
    <source>
        <dbReference type="Google" id="ProtNLM"/>
    </source>
</evidence>